<dbReference type="PROSITE" id="PS50297">
    <property type="entry name" value="ANK_REP_REGION"/>
    <property type="match status" value="3"/>
</dbReference>
<feature type="repeat" description="ANK" evidence="3">
    <location>
        <begin position="134"/>
        <end position="166"/>
    </location>
</feature>
<keyword evidence="1" id="KW-0677">Repeat</keyword>
<dbReference type="PRINTS" id="PR01415">
    <property type="entry name" value="ANKYRIN"/>
</dbReference>
<dbReference type="PROSITE" id="PS50088">
    <property type="entry name" value="ANK_REPEAT"/>
    <property type="match status" value="3"/>
</dbReference>
<dbReference type="AlphaFoldDB" id="A0A4R6G6W4"/>
<feature type="chain" id="PRO_5020212645" evidence="4">
    <location>
        <begin position="36"/>
        <end position="230"/>
    </location>
</feature>
<comment type="caution">
    <text evidence="5">The sequence shown here is derived from an EMBL/GenBank/DDBJ whole genome shotgun (WGS) entry which is preliminary data.</text>
</comment>
<dbReference type="Proteomes" id="UP000294737">
    <property type="component" value="Unassembled WGS sequence"/>
</dbReference>
<dbReference type="EMBL" id="SNWF01000005">
    <property type="protein sequence ID" value="TDN90247.1"/>
    <property type="molecule type" value="Genomic_DNA"/>
</dbReference>
<dbReference type="SMART" id="SM00248">
    <property type="entry name" value="ANK"/>
    <property type="match status" value="4"/>
</dbReference>
<evidence type="ECO:0000313" key="5">
    <source>
        <dbReference type="EMBL" id="TDN90247.1"/>
    </source>
</evidence>
<keyword evidence="6" id="KW-1185">Reference proteome</keyword>
<dbReference type="PANTHER" id="PTHR24173">
    <property type="entry name" value="ANKYRIN REPEAT CONTAINING"/>
    <property type="match status" value="1"/>
</dbReference>
<evidence type="ECO:0000256" key="4">
    <source>
        <dbReference type="SAM" id="SignalP"/>
    </source>
</evidence>
<evidence type="ECO:0000313" key="6">
    <source>
        <dbReference type="Proteomes" id="UP000294737"/>
    </source>
</evidence>
<feature type="repeat" description="ANK" evidence="3">
    <location>
        <begin position="167"/>
        <end position="199"/>
    </location>
</feature>
<proteinExistence type="predicted"/>
<dbReference type="InterPro" id="IPR002110">
    <property type="entry name" value="Ankyrin_rpt"/>
</dbReference>
<feature type="signal peptide" evidence="4">
    <location>
        <begin position="1"/>
        <end position="35"/>
    </location>
</feature>
<gene>
    <name evidence="5" type="ORF">EV677_2323</name>
</gene>
<evidence type="ECO:0000256" key="3">
    <source>
        <dbReference type="PROSITE-ProRule" id="PRU00023"/>
    </source>
</evidence>
<dbReference type="OrthoDB" id="198309at2"/>
<accession>A0A4R6G6W4</accession>
<keyword evidence="4" id="KW-0732">Signal</keyword>
<name>A0A4R6G6W4_9BURK</name>
<dbReference type="InterPro" id="IPR036770">
    <property type="entry name" value="Ankyrin_rpt-contain_sf"/>
</dbReference>
<dbReference type="Pfam" id="PF12796">
    <property type="entry name" value="Ank_2"/>
    <property type="match status" value="2"/>
</dbReference>
<protein>
    <submittedName>
        <fullName evidence="5">Uncharacterized protein</fullName>
    </submittedName>
</protein>
<feature type="repeat" description="ANK" evidence="3">
    <location>
        <begin position="104"/>
        <end position="132"/>
    </location>
</feature>
<reference evidence="5 6" key="1">
    <citation type="submission" date="2019-03" db="EMBL/GenBank/DDBJ databases">
        <title>Genomic Encyclopedia of Type Strains, Phase IV (KMG-IV): sequencing the most valuable type-strain genomes for metagenomic binning, comparative biology and taxonomic classification.</title>
        <authorList>
            <person name="Goeker M."/>
        </authorList>
    </citation>
    <scope>NUCLEOTIDE SEQUENCE [LARGE SCALE GENOMIC DNA]</scope>
    <source>
        <strain evidence="5 6">DSM 18555</strain>
    </source>
</reference>
<evidence type="ECO:0000256" key="2">
    <source>
        <dbReference type="ARBA" id="ARBA00023043"/>
    </source>
</evidence>
<keyword evidence="2 3" id="KW-0040">ANK repeat</keyword>
<dbReference type="Gene3D" id="1.25.40.20">
    <property type="entry name" value="Ankyrin repeat-containing domain"/>
    <property type="match status" value="1"/>
</dbReference>
<dbReference type="SUPFAM" id="SSF48403">
    <property type="entry name" value="Ankyrin repeat"/>
    <property type="match status" value="1"/>
</dbReference>
<sequence>MTYVKLAQSLLVRRLVLQLLMVLSVFASLTMPAHAGAYEDYFKAAKLDDAATITSLLQRGFDPNTVESERGDSGLILALREKSMKVFPVLMNARDINVNLRANNGDTALMIAAYTANKPAVEALLAKDATVNQDGWTALHYAAAIGDNDIVNLLLEKSAVLDAPSPNKTTPIMMAARGGHIYTVKALLDAGADASLKNDAGMSAIDFAQQGGHEDIVEGLTYRLKKAGKL</sequence>
<dbReference type="PANTHER" id="PTHR24173:SF74">
    <property type="entry name" value="ANKYRIN REPEAT DOMAIN-CONTAINING PROTEIN 16"/>
    <property type="match status" value="1"/>
</dbReference>
<organism evidence="5 6">
    <name type="scientific">Herminiimonas fonticola</name>
    <dbReference type="NCBI Taxonomy" id="303380"/>
    <lineage>
        <taxon>Bacteria</taxon>
        <taxon>Pseudomonadati</taxon>
        <taxon>Pseudomonadota</taxon>
        <taxon>Betaproteobacteria</taxon>
        <taxon>Burkholderiales</taxon>
        <taxon>Oxalobacteraceae</taxon>
        <taxon>Herminiimonas</taxon>
    </lineage>
</organism>
<evidence type="ECO:0000256" key="1">
    <source>
        <dbReference type="ARBA" id="ARBA00022737"/>
    </source>
</evidence>